<organism evidence="7 8">
    <name type="scientific">Microbulbifer bruguierae</name>
    <dbReference type="NCBI Taxonomy" id="3029061"/>
    <lineage>
        <taxon>Bacteria</taxon>
        <taxon>Pseudomonadati</taxon>
        <taxon>Pseudomonadota</taxon>
        <taxon>Gammaproteobacteria</taxon>
        <taxon>Cellvibrionales</taxon>
        <taxon>Microbulbiferaceae</taxon>
        <taxon>Microbulbifer</taxon>
    </lineage>
</organism>
<dbReference type="InterPro" id="IPR010104">
    <property type="entry name" value="TonB_rcpt_bac"/>
</dbReference>
<evidence type="ECO:0000259" key="5">
    <source>
        <dbReference type="Pfam" id="PF00593"/>
    </source>
</evidence>
<evidence type="ECO:0000313" key="7">
    <source>
        <dbReference type="EMBL" id="WGL16167.1"/>
    </source>
</evidence>
<protein>
    <submittedName>
        <fullName evidence="7">TonB-dependent receptor</fullName>
    </submittedName>
</protein>
<keyword evidence="7" id="KW-0675">Receptor</keyword>
<dbReference type="RefSeq" id="WP_280319555.1">
    <property type="nucleotide sequence ID" value="NZ_CP118605.1"/>
</dbReference>
<dbReference type="NCBIfam" id="TIGR01782">
    <property type="entry name" value="TonB-Xanth-Caul"/>
    <property type="match status" value="1"/>
</dbReference>
<dbReference type="InterPro" id="IPR012910">
    <property type="entry name" value="Plug_dom"/>
</dbReference>
<dbReference type="Gene3D" id="2.40.170.20">
    <property type="entry name" value="TonB-dependent receptor, beta-barrel domain"/>
    <property type="match status" value="2"/>
</dbReference>
<comment type="subcellular location">
    <subcellularLocation>
        <location evidence="1 4">Cell outer membrane</location>
    </subcellularLocation>
</comment>
<reference evidence="7 8" key="1">
    <citation type="submission" date="2023-02" db="EMBL/GenBank/DDBJ databases">
        <title>Description and genomic characterization of Microbulbifer bruguierae sp. nov., isolated from the sediment of mangrove plant Bruguiera sexangula.</title>
        <authorList>
            <person name="Long M."/>
        </authorList>
    </citation>
    <scope>NUCLEOTIDE SEQUENCE [LARGE SCALE GENOMIC DNA]</scope>
    <source>
        <strain evidence="7 8">H12</strain>
    </source>
</reference>
<sequence length="1026" mass="112122">MRDNNKDARDVMAIEKSLNKQKQHFSAKSFQKSLLVTAVAAASCMSMAQAQESDQALEEVVVTGTRATIQTTIDIKRNSTTIVDGMSANEIGDLPALSIGEALESVTGASSHRENGGATEISIRGMGPYLSATTFNGRAATNGSGDRSVNFSQFPSELMNKIAIYKTQDASLIEGGVAGLIALETLKPLEYGNQRIQLDTKANINPNQFNIDDTMAGDFGFRGTASYVDQFEFDNGMAFGVSLGYEKSDISQPEAEMNSSSPSGTSLWACLNDPSITNEGFYRSGSGDCEDQVGGSSDQGYQTAVDPETGKAISDGSPYAFVGSSNGYRQNDTSDKRDAIFVALQFQPNDKTDINFDLQQSERVQAEERHILNFANMKRVTPGVTAESLVVTDTGAVTEWAGDTAIESNSELYSRAEDYLGYGLNIAYSFSENLTVSADYSFSETTRKELQVGLRTQSDNDDIYGGDSNYRPRVSWDFDSGIRQYTVTDFDVTDHSLFSDEFRVRIDNDVDRRNTSEAFRTDFDLHINEGVITGVKGGLRFSELEYVNLGSGDYRSEYSIKRNTEAGAAAIAEINEACAMAFPEDNFMDAERNGDLVTQIDGSGAVVGGSNSWATFDTQCVTDMLLEEVGATFAYPELAQKDAAATDVTETTTAAYLMADFSSELNSTPVRGNFGVRVVHTEVDSVAYRTPYEIVTSDTGALSMRPVDGADLERVSAGGDYTEVLPSLNVIADLSEQVMLRGAVYRGLSRPDPSDLGYTRTFRPNTSEDITSVSELLNSVDGDGNPNMQPLTSWNFDAAIEWYPNDDSMLTFGIYHKNFQGGFETATITENFLVDGQQVDAAFNIVRTNEDTSTMNGIEITGTHRFSYLPGYFSGLGVKASYNYADSDFEFEDSLYGDSLVLDESGNATSQNIGIIAPGNLPGFSENVFSGQVYYQIGDFDTSLIYKYRSGYFQPYTSDGTRLRYVGDTGVWEMKASYQLTDNVKLSLEAINLFDEPKNQYFFTTDNLGEVNSYGPRVFLGLKAKF</sequence>
<keyword evidence="4" id="KW-0798">TonB box</keyword>
<keyword evidence="8" id="KW-1185">Reference proteome</keyword>
<dbReference type="PANTHER" id="PTHR40980:SF3">
    <property type="entry name" value="TONB-DEPENDENT RECEPTOR-LIKE BETA-BARREL DOMAIN-CONTAINING PROTEIN"/>
    <property type="match status" value="1"/>
</dbReference>
<evidence type="ECO:0000259" key="6">
    <source>
        <dbReference type="Pfam" id="PF07715"/>
    </source>
</evidence>
<keyword evidence="2 4" id="KW-0472">Membrane</keyword>
<evidence type="ECO:0000256" key="3">
    <source>
        <dbReference type="ARBA" id="ARBA00023237"/>
    </source>
</evidence>
<evidence type="ECO:0000256" key="4">
    <source>
        <dbReference type="RuleBase" id="RU003357"/>
    </source>
</evidence>
<dbReference type="PANTHER" id="PTHR40980">
    <property type="entry name" value="PLUG DOMAIN-CONTAINING PROTEIN"/>
    <property type="match status" value="1"/>
</dbReference>
<dbReference type="Gene3D" id="2.170.130.10">
    <property type="entry name" value="TonB-dependent receptor, plug domain"/>
    <property type="match status" value="1"/>
</dbReference>
<evidence type="ECO:0000313" key="8">
    <source>
        <dbReference type="Proteomes" id="UP001236500"/>
    </source>
</evidence>
<feature type="domain" description="TonB-dependent receptor plug" evidence="6">
    <location>
        <begin position="76"/>
        <end position="178"/>
    </location>
</feature>
<proteinExistence type="inferred from homology"/>
<evidence type="ECO:0000256" key="2">
    <source>
        <dbReference type="ARBA" id="ARBA00023136"/>
    </source>
</evidence>
<dbReference type="Pfam" id="PF07715">
    <property type="entry name" value="Plug"/>
    <property type="match status" value="1"/>
</dbReference>
<keyword evidence="3" id="KW-0998">Cell outer membrane</keyword>
<dbReference type="Proteomes" id="UP001236500">
    <property type="component" value="Chromosome"/>
</dbReference>
<comment type="similarity">
    <text evidence="4">Belongs to the TonB-dependent receptor family.</text>
</comment>
<dbReference type="SUPFAM" id="SSF56935">
    <property type="entry name" value="Porins"/>
    <property type="match status" value="1"/>
</dbReference>
<feature type="domain" description="TonB-dependent receptor-like beta-barrel" evidence="5">
    <location>
        <begin position="509"/>
        <end position="993"/>
    </location>
</feature>
<gene>
    <name evidence="7" type="ORF">PVT68_15510</name>
</gene>
<evidence type="ECO:0000256" key="1">
    <source>
        <dbReference type="ARBA" id="ARBA00004442"/>
    </source>
</evidence>
<dbReference type="InterPro" id="IPR037066">
    <property type="entry name" value="Plug_dom_sf"/>
</dbReference>
<dbReference type="InterPro" id="IPR000531">
    <property type="entry name" value="Beta-barrel_TonB"/>
</dbReference>
<dbReference type="Pfam" id="PF00593">
    <property type="entry name" value="TonB_dep_Rec_b-barrel"/>
    <property type="match status" value="1"/>
</dbReference>
<dbReference type="EMBL" id="CP118605">
    <property type="protein sequence ID" value="WGL16167.1"/>
    <property type="molecule type" value="Genomic_DNA"/>
</dbReference>
<dbReference type="InterPro" id="IPR036942">
    <property type="entry name" value="Beta-barrel_TonB_sf"/>
</dbReference>
<name>A0ABY8NC55_9GAMM</name>
<accession>A0ABY8NC55</accession>